<reference evidence="1 2" key="1">
    <citation type="submission" date="2023-12" db="EMBL/GenBank/DDBJ databases">
        <title>A high-quality genome assembly for Dillenia turbinata (Dilleniales).</title>
        <authorList>
            <person name="Chanderbali A."/>
        </authorList>
    </citation>
    <scope>NUCLEOTIDE SEQUENCE [LARGE SCALE GENOMIC DNA]</scope>
    <source>
        <strain evidence="1">LSX21</strain>
        <tissue evidence="1">Leaf</tissue>
    </source>
</reference>
<evidence type="ECO:0000313" key="1">
    <source>
        <dbReference type="EMBL" id="KAK6933572.1"/>
    </source>
</evidence>
<organism evidence="1 2">
    <name type="scientific">Dillenia turbinata</name>
    <dbReference type="NCBI Taxonomy" id="194707"/>
    <lineage>
        <taxon>Eukaryota</taxon>
        <taxon>Viridiplantae</taxon>
        <taxon>Streptophyta</taxon>
        <taxon>Embryophyta</taxon>
        <taxon>Tracheophyta</taxon>
        <taxon>Spermatophyta</taxon>
        <taxon>Magnoliopsida</taxon>
        <taxon>eudicotyledons</taxon>
        <taxon>Gunneridae</taxon>
        <taxon>Pentapetalae</taxon>
        <taxon>Dilleniales</taxon>
        <taxon>Dilleniaceae</taxon>
        <taxon>Dillenia</taxon>
    </lineage>
</organism>
<proteinExistence type="predicted"/>
<dbReference type="Proteomes" id="UP001370490">
    <property type="component" value="Unassembled WGS sequence"/>
</dbReference>
<sequence length="230" mass="26268">SAAMFRTKQTLIYLKGTLSLSQASTLQIRPLIIDFRQFASMAQNPLSSDKGTEEQFRETCGKEACEFIPSKGSSTQGLIPHILNLYASTATARDFEIYAPHATFEDPLMCAHGLSPTSWYTYGENKVFSESRIVEYTINENIIAPGKKETLTDNKQYYKFLGRDIHMISLIKLYVEEGKVVRHEDWWDKKPLRNRETEKLPLFGRILEITRRGSMLVTHAMMGFGKDQTV</sequence>
<dbReference type="SUPFAM" id="SSF54427">
    <property type="entry name" value="NTF2-like"/>
    <property type="match status" value="1"/>
</dbReference>
<feature type="non-terminal residue" evidence="1">
    <location>
        <position position="1"/>
    </location>
</feature>
<dbReference type="PANTHER" id="PTHR34213:SF2">
    <property type="entry name" value="NUCLEAR TRANSPORT FACTOR 2 (NTF2) FAMILY PROTEIN"/>
    <property type="match status" value="1"/>
</dbReference>
<dbReference type="AlphaFoldDB" id="A0AAN8ZD99"/>
<comment type="caution">
    <text evidence="1">The sequence shown here is derived from an EMBL/GenBank/DDBJ whole genome shotgun (WGS) entry which is preliminary data.</text>
</comment>
<dbReference type="PANTHER" id="PTHR34213">
    <property type="entry name" value="NUCLEAR TRANSPORT FACTOR 2 (NTF2) FAMILY PROTEIN"/>
    <property type="match status" value="1"/>
</dbReference>
<protein>
    <submittedName>
        <fullName evidence="1">Uncharacterized protein</fullName>
    </submittedName>
</protein>
<name>A0AAN8ZD99_9MAGN</name>
<gene>
    <name evidence="1" type="ORF">RJ641_036466</name>
</gene>
<keyword evidence="2" id="KW-1185">Reference proteome</keyword>
<dbReference type="InterPro" id="IPR032710">
    <property type="entry name" value="NTF2-like_dom_sf"/>
</dbReference>
<dbReference type="EMBL" id="JBAMMX010000009">
    <property type="protein sequence ID" value="KAK6933572.1"/>
    <property type="molecule type" value="Genomic_DNA"/>
</dbReference>
<evidence type="ECO:0000313" key="2">
    <source>
        <dbReference type="Proteomes" id="UP001370490"/>
    </source>
</evidence>
<accession>A0AAN8ZD99</accession>